<gene>
    <name evidence="1" type="ORF">MML48_8g00015389</name>
</gene>
<keyword evidence="2" id="KW-1185">Reference proteome</keyword>
<protein>
    <submittedName>
        <fullName evidence="1">Odorant receptor</fullName>
    </submittedName>
</protein>
<name>A0ACB9SQ91_HOLOL</name>
<dbReference type="EMBL" id="CM043022">
    <property type="protein sequence ID" value="KAI4456948.1"/>
    <property type="molecule type" value="Genomic_DNA"/>
</dbReference>
<dbReference type="Proteomes" id="UP001056778">
    <property type="component" value="Chromosome 8"/>
</dbReference>
<reference evidence="1" key="1">
    <citation type="submission" date="2022-04" db="EMBL/GenBank/DDBJ databases">
        <title>Chromosome-scale genome assembly of Holotrichia oblita Faldermann.</title>
        <authorList>
            <person name="Rongchong L."/>
        </authorList>
    </citation>
    <scope>NUCLEOTIDE SEQUENCE</scope>
    <source>
        <strain evidence="1">81SQS9</strain>
    </source>
</reference>
<proteinExistence type="predicted"/>
<evidence type="ECO:0000313" key="1">
    <source>
        <dbReference type="EMBL" id="KAI4456948.1"/>
    </source>
</evidence>
<keyword evidence="1" id="KW-0675">Receptor</keyword>
<evidence type="ECO:0000313" key="2">
    <source>
        <dbReference type="Proteomes" id="UP001056778"/>
    </source>
</evidence>
<accession>A0ACB9SQ91</accession>
<sequence length="971" mass="114090">MVKRARIALILTTSFLASATISNSQISGVPFIKNRGMILRSVFPFDGYKIYNYELTYVWQFSCDWFILFMINAFDYFFIALVTICSVQFVIVQEVLRSILTEESRRHREMIFGERGKIMDDREMLKECLEQHKLIIGICNELEESFNITTLIQFFVSTSAFCAASLILKVDTSQFLKMVMYAAAHLSQLLYYCYAGTVLSYESGRVADALYECNWHLSYDYEFRRALVLMIQRSQRVQCLTAAEFTQDMYQDGVKKCLLPVKVLLQSVCCWPDDELPYGKAIGWMFFSFLFINEVFNVTYILMHGKDINEAISASITATINFAALVRIYCILRNRRVFNEILVKIWKQFWPVKAVDDKTRAHLENKAVFAVTVTSIVLIISIFSNTFITTMPFLKYNELISKSTFPFDWNKHFVYELIYIWQYFLNWYHLFAIMAFDFFFVALVTMCAIQFSIWQHVIRNILNEESKEQRRVIFGKMENEMTDKEMLRHCWQQHKLINNICNDMESTFSIIVIFQFVVSACANCAAFLTMKVDSRQFSKMFSFSIGHTIQLFYYCYAGQELMYQSEQLSYAIYECNWHLSYDRDFRKALVLMLQNSQKIQCLTAANLTTLDFASFIRVKFTQDIYQDGVKKCLLPVKVLLQSVCCWPDDELPYGKAIGWIFFSFLFINGVFNAIYILMHGKDISEAVSASITVTTNFEALVRIYCILRNRRVFNEILVKIWKKFWPVKAVDDKTRAHLQTKAIFAVTVISVVLITSIFSNTFITTMPFLKYNQLISKSTFPFDWNKHFVYELIYIWQYFLNWYILFAVLAFDFFFVALVSMCAIQFSIWQHVMRNILNEESKEQRRVIFGKMENEMTDKEMLRHCWEQHKLLNNICDDMESAFSITILLQFVVSTCANCAAFLTMKVDSSQFSKMLSFSMGHTTQLFYYCYAGQELMYQSEQLSHAIYECNWHLSYDRDFHAEEDFEIKAA</sequence>
<organism evidence="1 2">
    <name type="scientific">Holotrichia oblita</name>
    <name type="common">Chafer beetle</name>
    <dbReference type="NCBI Taxonomy" id="644536"/>
    <lineage>
        <taxon>Eukaryota</taxon>
        <taxon>Metazoa</taxon>
        <taxon>Ecdysozoa</taxon>
        <taxon>Arthropoda</taxon>
        <taxon>Hexapoda</taxon>
        <taxon>Insecta</taxon>
        <taxon>Pterygota</taxon>
        <taxon>Neoptera</taxon>
        <taxon>Endopterygota</taxon>
        <taxon>Coleoptera</taxon>
        <taxon>Polyphaga</taxon>
        <taxon>Scarabaeiformia</taxon>
        <taxon>Scarabaeidae</taxon>
        <taxon>Melolonthinae</taxon>
        <taxon>Holotrichia</taxon>
    </lineage>
</organism>
<comment type="caution">
    <text evidence="1">The sequence shown here is derived from an EMBL/GenBank/DDBJ whole genome shotgun (WGS) entry which is preliminary data.</text>
</comment>